<evidence type="ECO:0000256" key="1">
    <source>
        <dbReference type="SAM" id="Phobius"/>
    </source>
</evidence>
<keyword evidence="1" id="KW-1133">Transmembrane helix</keyword>
<dbReference type="InterPro" id="IPR004891">
    <property type="entry name" value="Mercury-R_MerC"/>
</dbReference>
<accession>A0ABV9NJ77</accession>
<dbReference type="Proteomes" id="UP001595892">
    <property type="component" value="Unassembled WGS sequence"/>
</dbReference>
<proteinExistence type="predicted"/>
<reference evidence="3" key="1">
    <citation type="journal article" date="2019" name="Int. J. Syst. Evol. Microbiol.">
        <title>The Global Catalogue of Microorganisms (GCM) 10K type strain sequencing project: providing services to taxonomists for standard genome sequencing and annotation.</title>
        <authorList>
            <consortium name="The Broad Institute Genomics Platform"/>
            <consortium name="The Broad Institute Genome Sequencing Center for Infectious Disease"/>
            <person name="Wu L."/>
            <person name="Ma J."/>
        </authorList>
    </citation>
    <scope>NUCLEOTIDE SEQUENCE [LARGE SCALE GENOMIC DNA]</scope>
    <source>
        <strain evidence="3">CGMCC 1.13574</strain>
    </source>
</reference>
<comment type="caution">
    <text evidence="2">The sequence shown here is derived from an EMBL/GenBank/DDBJ whole genome shotgun (WGS) entry which is preliminary data.</text>
</comment>
<keyword evidence="3" id="KW-1185">Reference proteome</keyword>
<sequence>MRWTPWLDRLGAATSAACGVHCAALSAFLLMNPAIWFQRARYAREIQWLTWLEIGFAAAAVLFAVLALGSGWRRHRHWLPTALALPGLSMILAGVFTRLHDVLFWGAGTVLAGGLLMIAAHGVNVRLGKREREEGIGKRDLKVGT</sequence>
<organism evidence="2 3">
    <name type="scientific">Coralloluteibacterium thermophilum</name>
    <dbReference type="NCBI Taxonomy" id="2707049"/>
    <lineage>
        <taxon>Bacteria</taxon>
        <taxon>Pseudomonadati</taxon>
        <taxon>Pseudomonadota</taxon>
        <taxon>Gammaproteobacteria</taxon>
        <taxon>Lysobacterales</taxon>
        <taxon>Lysobacteraceae</taxon>
        <taxon>Coralloluteibacterium</taxon>
    </lineage>
</organism>
<name>A0ABV9NJ77_9GAMM</name>
<dbReference type="Pfam" id="PF03203">
    <property type="entry name" value="MerC"/>
    <property type="match status" value="1"/>
</dbReference>
<dbReference type="EMBL" id="JBHSGG010000025">
    <property type="protein sequence ID" value="MFC4728341.1"/>
    <property type="molecule type" value="Genomic_DNA"/>
</dbReference>
<feature type="transmembrane region" description="Helical" evidence="1">
    <location>
        <begin position="78"/>
        <end position="96"/>
    </location>
</feature>
<protein>
    <submittedName>
        <fullName evidence="2">MerC domain-containing protein</fullName>
    </submittedName>
</protein>
<evidence type="ECO:0000313" key="3">
    <source>
        <dbReference type="Proteomes" id="UP001595892"/>
    </source>
</evidence>
<dbReference type="RefSeq" id="WP_377004371.1">
    <property type="nucleotide sequence ID" value="NZ_JBHSGG010000025.1"/>
</dbReference>
<evidence type="ECO:0000313" key="2">
    <source>
        <dbReference type="EMBL" id="MFC4728341.1"/>
    </source>
</evidence>
<gene>
    <name evidence="2" type="ORF">ACFO3Q_09175</name>
</gene>
<feature type="transmembrane region" description="Helical" evidence="1">
    <location>
        <begin position="102"/>
        <end position="123"/>
    </location>
</feature>
<feature type="transmembrane region" description="Helical" evidence="1">
    <location>
        <begin position="46"/>
        <end position="66"/>
    </location>
</feature>
<keyword evidence="1" id="KW-0472">Membrane</keyword>
<keyword evidence="1" id="KW-0812">Transmembrane</keyword>